<dbReference type="AlphaFoldDB" id="A0AAD7BAD4"/>
<evidence type="ECO:0000313" key="1">
    <source>
        <dbReference type="EMBL" id="KAJ7614969.1"/>
    </source>
</evidence>
<gene>
    <name evidence="1" type="ORF">FB45DRAFT_1035765</name>
</gene>
<proteinExistence type="predicted"/>
<sequence>MYSLSDPNTDSVNAYTTLFVFDAGHVDTLYLNTSHLPATLLSDVLPMLDFRFLTHVAVPAGIEPAFMTDFLLRHSRLRVFEHAEYYGGQPTLTTHPIVHPRLLELKAQGIAGIERALTALGSSPSLSTLSFTICPNKHDSERLADLSPGLRVIAQRPMDTPPILLALKVMDIDHSSPHIIIMVPRIPNASFFSLGDDEASAIIRSLHCVHEVKITSASRETASAMLPWLALFPALRKVAFDVYEDECLERFGPLPGASAKQEAHDGLRRLAEGMLEGVVVEVGLR</sequence>
<dbReference type="EMBL" id="JARKIF010000025">
    <property type="protein sequence ID" value="KAJ7614969.1"/>
    <property type="molecule type" value="Genomic_DNA"/>
</dbReference>
<evidence type="ECO:0000313" key="2">
    <source>
        <dbReference type="Proteomes" id="UP001221142"/>
    </source>
</evidence>
<accession>A0AAD7BAD4</accession>
<comment type="caution">
    <text evidence="1">The sequence shown here is derived from an EMBL/GenBank/DDBJ whole genome shotgun (WGS) entry which is preliminary data.</text>
</comment>
<keyword evidence="2" id="KW-1185">Reference proteome</keyword>
<organism evidence="1 2">
    <name type="scientific">Roridomyces roridus</name>
    <dbReference type="NCBI Taxonomy" id="1738132"/>
    <lineage>
        <taxon>Eukaryota</taxon>
        <taxon>Fungi</taxon>
        <taxon>Dikarya</taxon>
        <taxon>Basidiomycota</taxon>
        <taxon>Agaricomycotina</taxon>
        <taxon>Agaricomycetes</taxon>
        <taxon>Agaricomycetidae</taxon>
        <taxon>Agaricales</taxon>
        <taxon>Marasmiineae</taxon>
        <taxon>Mycenaceae</taxon>
        <taxon>Roridomyces</taxon>
    </lineage>
</organism>
<protein>
    <submittedName>
        <fullName evidence="1">Uncharacterized protein</fullName>
    </submittedName>
</protein>
<dbReference type="Proteomes" id="UP001221142">
    <property type="component" value="Unassembled WGS sequence"/>
</dbReference>
<reference evidence="1" key="1">
    <citation type="submission" date="2023-03" db="EMBL/GenBank/DDBJ databases">
        <title>Massive genome expansion in bonnet fungi (Mycena s.s.) driven by repeated elements and novel gene families across ecological guilds.</title>
        <authorList>
            <consortium name="Lawrence Berkeley National Laboratory"/>
            <person name="Harder C.B."/>
            <person name="Miyauchi S."/>
            <person name="Viragh M."/>
            <person name="Kuo A."/>
            <person name="Thoen E."/>
            <person name="Andreopoulos B."/>
            <person name="Lu D."/>
            <person name="Skrede I."/>
            <person name="Drula E."/>
            <person name="Henrissat B."/>
            <person name="Morin E."/>
            <person name="Kohler A."/>
            <person name="Barry K."/>
            <person name="LaButti K."/>
            <person name="Morin E."/>
            <person name="Salamov A."/>
            <person name="Lipzen A."/>
            <person name="Mereny Z."/>
            <person name="Hegedus B."/>
            <person name="Baldrian P."/>
            <person name="Stursova M."/>
            <person name="Weitz H."/>
            <person name="Taylor A."/>
            <person name="Grigoriev I.V."/>
            <person name="Nagy L.G."/>
            <person name="Martin F."/>
            <person name="Kauserud H."/>
        </authorList>
    </citation>
    <scope>NUCLEOTIDE SEQUENCE</scope>
    <source>
        <strain evidence="1">9284</strain>
    </source>
</reference>
<name>A0AAD7BAD4_9AGAR</name>